<dbReference type="NCBIfam" id="NF001911">
    <property type="entry name" value="PRK00685.1"/>
    <property type="match status" value="1"/>
</dbReference>
<dbReference type="InterPro" id="IPR001279">
    <property type="entry name" value="Metallo-B-lactamas"/>
</dbReference>
<reference evidence="4" key="1">
    <citation type="journal article" date="2020" name="mSystems">
        <title>Genome- and Community-Level Interaction Insights into Carbon Utilization and Element Cycling Functions of Hydrothermarchaeota in Hydrothermal Sediment.</title>
        <authorList>
            <person name="Zhou Z."/>
            <person name="Liu Y."/>
            <person name="Xu W."/>
            <person name="Pan J."/>
            <person name="Luo Z.H."/>
            <person name="Li M."/>
        </authorList>
    </citation>
    <scope>NUCLEOTIDE SEQUENCE [LARGE SCALE GENOMIC DNA]</scope>
    <source>
        <strain evidence="4">SpSt-1261</strain>
    </source>
</reference>
<dbReference type="InterPro" id="IPR050114">
    <property type="entry name" value="UPF0173_UPF0282_UlaG_hydrolase"/>
</dbReference>
<dbReference type="GO" id="GO:0016787">
    <property type="term" value="F:hydrolase activity"/>
    <property type="evidence" value="ECO:0007669"/>
    <property type="project" value="UniProtKB-UniRule"/>
</dbReference>
<evidence type="ECO:0000313" key="4">
    <source>
        <dbReference type="EMBL" id="HEW63854.1"/>
    </source>
</evidence>
<comment type="caution">
    <text evidence="4">The sequence shown here is derived from an EMBL/GenBank/DDBJ whole genome shotgun (WGS) entry which is preliminary data.</text>
</comment>
<dbReference type="Gene3D" id="3.60.15.10">
    <property type="entry name" value="Ribonuclease Z/Hydroxyacylglutathione hydrolase-like"/>
    <property type="match status" value="1"/>
</dbReference>
<dbReference type="HAMAP" id="MF_00457">
    <property type="entry name" value="UPF0173"/>
    <property type="match status" value="1"/>
</dbReference>
<evidence type="ECO:0000259" key="3">
    <source>
        <dbReference type="SMART" id="SM00849"/>
    </source>
</evidence>
<dbReference type="Pfam" id="PF12706">
    <property type="entry name" value="Lactamase_B_2"/>
    <property type="match status" value="1"/>
</dbReference>
<accession>A0A7C2VMW4</accession>
<dbReference type="InterPro" id="IPR036866">
    <property type="entry name" value="RibonucZ/Hydroxyglut_hydro"/>
</dbReference>
<organism evidence="4">
    <name type="scientific">Fervidicoccus fontis</name>
    <dbReference type="NCBI Taxonomy" id="683846"/>
    <lineage>
        <taxon>Archaea</taxon>
        <taxon>Thermoproteota</taxon>
        <taxon>Thermoprotei</taxon>
        <taxon>Fervidicoccales</taxon>
        <taxon>Fervidicoccaceae</taxon>
        <taxon>Fervidicoccus</taxon>
    </lineage>
</organism>
<dbReference type="GeneID" id="12450414"/>
<dbReference type="RefSeq" id="WP_148683772.1">
    <property type="nucleotide sequence ID" value="NZ_DSFH01000036.1"/>
</dbReference>
<dbReference type="PANTHER" id="PTHR43546">
    <property type="entry name" value="UPF0173 METAL-DEPENDENT HYDROLASE MJ1163-RELATED"/>
    <property type="match status" value="1"/>
</dbReference>
<dbReference type="InterPro" id="IPR022877">
    <property type="entry name" value="UPF0173"/>
</dbReference>
<gene>
    <name evidence="4" type="ORF">ENO39_02185</name>
</gene>
<proteinExistence type="inferred from homology"/>
<name>A0A7C2VMW4_9CREN</name>
<sequence length="227" mass="24803">MTEINYYGHSAFEIQLVGLDNRVKTVLIDPWITNPLSKAKVEDFSNKKIDYIIVTHDHSDHLGNAYDICKITGAKMVGVYELAEEAEKNGISAIGGNVGGRLSIDDLDIVLVPAVHSSEKAVPVGVVVSGRDFTFYHAGDTGVFTDMSIISELYSPDLAFLPIGGHFTMGIKEAVKAVQLIKPKMVVPMHYNTFEEIKADPLAFKSLVESLTKTKVIVVNPGEKIIL</sequence>
<dbReference type="AlphaFoldDB" id="A0A7C2VMW4"/>
<comment type="similarity">
    <text evidence="2">Belongs to the UPF0173 family.</text>
</comment>
<dbReference type="EMBL" id="DSFH01000036">
    <property type="protein sequence ID" value="HEW63854.1"/>
    <property type="molecule type" value="Genomic_DNA"/>
</dbReference>
<dbReference type="SMART" id="SM00849">
    <property type="entry name" value="Lactamase_B"/>
    <property type="match status" value="1"/>
</dbReference>
<dbReference type="PANTHER" id="PTHR43546:SF3">
    <property type="entry name" value="UPF0173 METAL-DEPENDENT HYDROLASE MJ1163"/>
    <property type="match status" value="1"/>
</dbReference>
<evidence type="ECO:0000256" key="1">
    <source>
        <dbReference type="ARBA" id="ARBA00022801"/>
    </source>
</evidence>
<keyword evidence="1 2" id="KW-0378">Hydrolase</keyword>
<dbReference type="Proteomes" id="UP000886076">
    <property type="component" value="Unassembled WGS sequence"/>
</dbReference>
<feature type="domain" description="Metallo-beta-lactamase" evidence="3">
    <location>
        <begin position="8"/>
        <end position="190"/>
    </location>
</feature>
<evidence type="ECO:0000256" key="2">
    <source>
        <dbReference type="HAMAP-Rule" id="MF_00457"/>
    </source>
</evidence>
<protein>
    <recommendedName>
        <fullName evidence="2">UPF0173 metal-dependent hydrolase ENO39_02185</fullName>
    </recommendedName>
</protein>
<dbReference type="SUPFAM" id="SSF56281">
    <property type="entry name" value="Metallo-hydrolase/oxidoreductase"/>
    <property type="match status" value="1"/>
</dbReference>